<feature type="transmembrane region" description="Helical" evidence="7">
    <location>
        <begin position="109"/>
        <end position="132"/>
    </location>
</feature>
<dbReference type="InterPro" id="IPR020846">
    <property type="entry name" value="MFS_dom"/>
</dbReference>
<keyword evidence="10" id="KW-1185">Reference proteome</keyword>
<dbReference type="PANTHER" id="PTHR43791">
    <property type="entry name" value="PERMEASE-RELATED"/>
    <property type="match status" value="1"/>
</dbReference>
<feature type="transmembrane region" description="Helical" evidence="7">
    <location>
        <begin position="289"/>
        <end position="306"/>
    </location>
</feature>
<dbReference type="FunFam" id="1.20.1250.20:FF:000013">
    <property type="entry name" value="MFS general substrate transporter"/>
    <property type="match status" value="1"/>
</dbReference>
<feature type="transmembrane region" description="Helical" evidence="7">
    <location>
        <begin position="313"/>
        <end position="332"/>
    </location>
</feature>
<accession>A0A507QYZ5</accession>
<feature type="transmembrane region" description="Helical" evidence="7">
    <location>
        <begin position="247"/>
        <end position="269"/>
    </location>
</feature>
<keyword evidence="4 7" id="KW-0812">Transmembrane</keyword>
<dbReference type="PROSITE" id="PS50850">
    <property type="entry name" value="MFS"/>
    <property type="match status" value="1"/>
</dbReference>
<dbReference type="Gene3D" id="1.20.1250.20">
    <property type="entry name" value="MFS general substrate transporter like domains"/>
    <property type="match status" value="2"/>
</dbReference>
<proteinExistence type="inferred from homology"/>
<evidence type="ECO:0000256" key="3">
    <source>
        <dbReference type="ARBA" id="ARBA00022448"/>
    </source>
</evidence>
<evidence type="ECO:0000313" key="10">
    <source>
        <dbReference type="Proteomes" id="UP000319663"/>
    </source>
</evidence>
<keyword evidence="3" id="KW-0813">Transport</keyword>
<evidence type="ECO:0000256" key="5">
    <source>
        <dbReference type="ARBA" id="ARBA00022989"/>
    </source>
</evidence>
<dbReference type="SUPFAM" id="SSF103473">
    <property type="entry name" value="MFS general substrate transporter"/>
    <property type="match status" value="1"/>
</dbReference>
<dbReference type="Pfam" id="PF07690">
    <property type="entry name" value="MFS_1"/>
    <property type="match status" value="1"/>
</dbReference>
<dbReference type="InterPro" id="IPR036259">
    <property type="entry name" value="MFS_trans_sf"/>
</dbReference>
<evidence type="ECO:0000313" key="9">
    <source>
        <dbReference type="EMBL" id="TQB73345.1"/>
    </source>
</evidence>
<comment type="caution">
    <text evidence="9">The sequence shown here is derived from an EMBL/GenBank/DDBJ whole genome shotgun (WGS) entry which is preliminary data.</text>
</comment>
<evidence type="ECO:0000256" key="2">
    <source>
        <dbReference type="ARBA" id="ARBA00008335"/>
    </source>
</evidence>
<feature type="domain" description="Major facilitator superfamily (MFS) profile" evidence="8">
    <location>
        <begin position="1"/>
        <end position="428"/>
    </location>
</feature>
<evidence type="ECO:0000256" key="6">
    <source>
        <dbReference type="ARBA" id="ARBA00023136"/>
    </source>
</evidence>
<name>A0A507QYZ5_MONPU</name>
<comment type="subcellular location">
    <subcellularLocation>
        <location evidence="1">Membrane</location>
        <topology evidence="1">Multi-pass membrane protein</topology>
    </subcellularLocation>
</comment>
<reference evidence="9 10" key="1">
    <citation type="submission" date="2019-06" db="EMBL/GenBank/DDBJ databases">
        <title>Wine fermentation using esterase from Monascus purpureus.</title>
        <authorList>
            <person name="Geng C."/>
            <person name="Zhang Y."/>
        </authorList>
    </citation>
    <scope>NUCLEOTIDE SEQUENCE [LARGE SCALE GENOMIC DNA]</scope>
    <source>
        <strain evidence="9">HQ1</strain>
    </source>
</reference>
<feature type="transmembrane region" description="Helical" evidence="7">
    <location>
        <begin position="53"/>
        <end position="72"/>
    </location>
</feature>
<sequence length="462" mass="50538">MSFTSGVDMLPGSMREEISPNRAISPCQLTATRTNLGNALVYGLRQDLDISSVQYSTALTMFFVAYILFDIPSNLLLKKLTPRIFLSVATLMFGLTTLSTAFVRNYAGLLSLRLLLGIAESGILPGCAYLVSSWYTRKEGLKRFSFYLSAISLSSVFGGLLAAAIGKLDGACGLSGWRWLFVIEGSTTCILGIVFFFAMTNFPEDAKWLTDEERKFITARLEAEQGSSDIEFTVRPRDIWNTLKDPMVVMMGLIHLSVSVPGNMAAYFAPTIVESLGSYSPIQTQLHTAPVWLVASALSLAIAYVSDRIQHRYVMAMVCSCIVITGFSILLAEEDDVRAQYGALFLAVAGVASFWPVEICWCAMNLGGHRRRAIGSATQVGVGNIGGIISAYTFRTEHVSGFRLAYAIGIGFCCLAALLCTMYAACCWRQNRKRAAQGWGMDLSDREKAGLGDLSPSYRFMI</sequence>
<dbReference type="EMBL" id="VIFY01000046">
    <property type="protein sequence ID" value="TQB73345.1"/>
    <property type="molecule type" value="Genomic_DNA"/>
</dbReference>
<feature type="transmembrane region" description="Helical" evidence="7">
    <location>
        <begin position="373"/>
        <end position="392"/>
    </location>
</feature>
<comment type="similarity">
    <text evidence="2">Belongs to the major facilitator superfamily.</text>
</comment>
<keyword evidence="6 7" id="KW-0472">Membrane</keyword>
<evidence type="ECO:0000256" key="1">
    <source>
        <dbReference type="ARBA" id="ARBA00004141"/>
    </source>
</evidence>
<feature type="transmembrane region" description="Helical" evidence="7">
    <location>
        <begin position="84"/>
        <end position="103"/>
    </location>
</feature>
<protein>
    <recommendedName>
        <fullName evidence="8">Major facilitator superfamily (MFS) profile domain-containing protein</fullName>
    </recommendedName>
</protein>
<evidence type="ECO:0000256" key="4">
    <source>
        <dbReference type="ARBA" id="ARBA00022692"/>
    </source>
</evidence>
<evidence type="ECO:0000256" key="7">
    <source>
        <dbReference type="SAM" id="Phobius"/>
    </source>
</evidence>
<dbReference type="GO" id="GO:0022857">
    <property type="term" value="F:transmembrane transporter activity"/>
    <property type="evidence" value="ECO:0007669"/>
    <property type="project" value="InterPro"/>
</dbReference>
<gene>
    <name evidence="9" type="ORF">MPDQ_005930</name>
</gene>
<feature type="transmembrane region" description="Helical" evidence="7">
    <location>
        <begin position="177"/>
        <end position="198"/>
    </location>
</feature>
<organism evidence="9 10">
    <name type="scientific">Monascus purpureus</name>
    <name type="common">Red mold</name>
    <name type="synonym">Monascus anka</name>
    <dbReference type="NCBI Taxonomy" id="5098"/>
    <lineage>
        <taxon>Eukaryota</taxon>
        <taxon>Fungi</taxon>
        <taxon>Dikarya</taxon>
        <taxon>Ascomycota</taxon>
        <taxon>Pezizomycotina</taxon>
        <taxon>Eurotiomycetes</taxon>
        <taxon>Eurotiomycetidae</taxon>
        <taxon>Eurotiales</taxon>
        <taxon>Aspergillaceae</taxon>
        <taxon>Monascus</taxon>
    </lineage>
</organism>
<dbReference type="AlphaFoldDB" id="A0A507QYZ5"/>
<feature type="transmembrane region" description="Helical" evidence="7">
    <location>
        <begin position="144"/>
        <end position="165"/>
    </location>
</feature>
<dbReference type="STRING" id="5098.A0A507QYZ5"/>
<dbReference type="FunFam" id="1.20.1250.20:FF:000057">
    <property type="entry name" value="MFS general substrate transporter"/>
    <property type="match status" value="1"/>
</dbReference>
<keyword evidence="5 7" id="KW-1133">Transmembrane helix</keyword>
<dbReference type="PANTHER" id="PTHR43791:SF46">
    <property type="entry name" value="MAJOR FACILITATOR SUPERFAMILY (MFS) PROFILE DOMAIN-CONTAINING PROTEIN-RELATED"/>
    <property type="match status" value="1"/>
</dbReference>
<feature type="transmembrane region" description="Helical" evidence="7">
    <location>
        <begin position="404"/>
        <end position="425"/>
    </location>
</feature>
<dbReference type="InterPro" id="IPR011701">
    <property type="entry name" value="MFS"/>
</dbReference>
<feature type="transmembrane region" description="Helical" evidence="7">
    <location>
        <begin position="344"/>
        <end position="366"/>
    </location>
</feature>
<evidence type="ECO:0000259" key="8">
    <source>
        <dbReference type="PROSITE" id="PS50850"/>
    </source>
</evidence>
<dbReference type="Proteomes" id="UP000319663">
    <property type="component" value="Unassembled WGS sequence"/>
</dbReference>
<dbReference type="GO" id="GO:0005886">
    <property type="term" value="C:plasma membrane"/>
    <property type="evidence" value="ECO:0007669"/>
    <property type="project" value="TreeGrafter"/>
</dbReference>